<evidence type="ECO:0000313" key="4">
    <source>
        <dbReference type="Proteomes" id="UP001209654"/>
    </source>
</evidence>
<dbReference type="InterPro" id="IPR023393">
    <property type="entry name" value="START-like_dom_sf"/>
</dbReference>
<keyword evidence="4" id="KW-1185">Reference proteome</keyword>
<evidence type="ECO:0000259" key="2">
    <source>
        <dbReference type="Pfam" id="PF08327"/>
    </source>
</evidence>
<dbReference type="Pfam" id="PF08327">
    <property type="entry name" value="AHSA1"/>
    <property type="match status" value="1"/>
</dbReference>
<dbReference type="InterPro" id="IPR013538">
    <property type="entry name" value="ASHA1/2-like_C"/>
</dbReference>
<name>A0ABQ5MQ06_9MICC</name>
<sequence length="170" mass="19088">MTVIEARKDTTALNFTIVAEFEAGIKRVWQIWADPRQLERWWGPPTWPATFEDHEFQPGGKASYYMTGPEGGKARGWWRFTAIDAPHRLEFDDGFADENGDPVAEMGTTHAVVTLEDVGGRTRMTTVSSFESAEQLRKMLDMGMEEGMKEAMGQIDSVLASPGDGRRQED</sequence>
<feature type="domain" description="Activator of Hsp90 ATPase homologue 1/2-like C-terminal" evidence="2">
    <location>
        <begin position="25"/>
        <end position="159"/>
    </location>
</feature>
<dbReference type="SUPFAM" id="SSF55961">
    <property type="entry name" value="Bet v1-like"/>
    <property type="match status" value="1"/>
</dbReference>
<organism evidence="3 4">
    <name type="scientific">Arthrobacter mangrovi</name>
    <dbReference type="NCBI Taxonomy" id="2966350"/>
    <lineage>
        <taxon>Bacteria</taxon>
        <taxon>Bacillati</taxon>
        <taxon>Actinomycetota</taxon>
        <taxon>Actinomycetes</taxon>
        <taxon>Micrococcales</taxon>
        <taxon>Micrococcaceae</taxon>
        <taxon>Arthrobacter</taxon>
    </lineage>
</organism>
<evidence type="ECO:0000313" key="3">
    <source>
        <dbReference type="EMBL" id="GLB66073.1"/>
    </source>
</evidence>
<reference evidence="3 4" key="1">
    <citation type="journal article" date="2023" name="Int. J. Syst. Evol. Microbiol.">
        <title>Arthrobacter mangrovi sp. nov., an actinobacterium isolated from the rhizosphere of a mangrove.</title>
        <authorList>
            <person name="Hamada M."/>
            <person name="Saitou S."/>
            <person name="Enomoto N."/>
            <person name="Nanri K."/>
            <person name="Hidaka K."/>
            <person name="Miura T."/>
            <person name="Tamura T."/>
        </authorList>
    </citation>
    <scope>NUCLEOTIDE SEQUENCE [LARGE SCALE GENOMIC DNA]</scope>
    <source>
        <strain evidence="3 4">NBRC 112813</strain>
    </source>
</reference>
<dbReference type="RefSeq" id="WP_264794248.1">
    <property type="nucleotide sequence ID" value="NZ_BRVS01000002.1"/>
</dbReference>
<protein>
    <submittedName>
        <fullName evidence="3">Activator of HSP90 ATPase</fullName>
    </submittedName>
</protein>
<dbReference type="CDD" id="cd07814">
    <property type="entry name" value="SRPBCC_CalC_Aha1-like"/>
    <property type="match status" value="1"/>
</dbReference>
<comment type="similarity">
    <text evidence="1">Belongs to the AHA1 family.</text>
</comment>
<dbReference type="Gene3D" id="3.30.530.20">
    <property type="match status" value="1"/>
</dbReference>
<accession>A0ABQ5MQ06</accession>
<comment type="caution">
    <text evidence="3">The sequence shown here is derived from an EMBL/GenBank/DDBJ whole genome shotgun (WGS) entry which is preliminary data.</text>
</comment>
<evidence type="ECO:0000256" key="1">
    <source>
        <dbReference type="ARBA" id="ARBA00006817"/>
    </source>
</evidence>
<proteinExistence type="inferred from homology"/>
<dbReference type="EMBL" id="BRVS01000002">
    <property type="protein sequence ID" value="GLB66073.1"/>
    <property type="molecule type" value="Genomic_DNA"/>
</dbReference>
<dbReference type="Proteomes" id="UP001209654">
    <property type="component" value="Unassembled WGS sequence"/>
</dbReference>
<gene>
    <name evidence="3" type="ORF">AHIS1636_05120</name>
</gene>